<dbReference type="KEGG" id="nah:F5544_18675"/>
<dbReference type="AlphaFoldDB" id="A0A6G9YEY7"/>
<dbReference type="SUPFAM" id="SSF48452">
    <property type="entry name" value="TPR-like"/>
    <property type="match status" value="1"/>
</dbReference>
<sequence>MVVPHEVPFGPRVFVNRESDFEWMEDFWASAATRVGVCTGLPGVGKTAFVRRCVERANGVFGDGELHVDFGAERAERTSVADALAQCLRALGVQPEVMPATAAERANRLRTLTARKSVLIVLENVTGSAEVLPFLPNSATSALLVISTSRLTELWLEGAAVRELRPLDDAEGAHLIIELVGARAHSEPEAVSELVGQCAGLPVALTVAAAKLRSRPGLRIRALVAAITADERGLASFALDGRDKVTAVFSEGYAELGDDAARLYRLLGLFPGQDLTMDTVQALTGGDAATTDAAVGALVEAGLLAEDSMQRLSFHTLLKRHAAALAHEIDSAKERTAAIRAVTEYLLIKAAFADLAVLGEKRYRCVSPNLLADRRTPFTGDETEARGAALDWLDAERMNLLAVQRMAADLGWHDWAWQLAESLTAVYVTRRYYTDWTVSSDIGATAAHLAGNSRAEARLRSFVSRAWLEQRSDTGQGLARAREELIDKALPLAEAAGDRRLLASVWEFVGRYRDVADPDNAGAAYERSLDLFRRENDARGQGFVMFFLARTQRRAGDLEQAESTMRAALELIRGARDPRMEGRSLIDLAEILTERGEHRRARAMIHEAIEVLAASGDAFYEAQALELRLRFAEADGDEEVRRATLTRMVWIHRNLGSDRADELAALLRGFTERS</sequence>
<evidence type="ECO:0000313" key="2">
    <source>
        <dbReference type="Proteomes" id="UP000503540"/>
    </source>
</evidence>
<organism evidence="1 2">
    <name type="scientific">Nocardia arthritidis</name>
    <dbReference type="NCBI Taxonomy" id="228602"/>
    <lineage>
        <taxon>Bacteria</taxon>
        <taxon>Bacillati</taxon>
        <taxon>Actinomycetota</taxon>
        <taxon>Actinomycetes</taxon>
        <taxon>Mycobacteriales</taxon>
        <taxon>Nocardiaceae</taxon>
        <taxon>Nocardia</taxon>
    </lineage>
</organism>
<dbReference type="PANTHER" id="PTHR47691:SF3">
    <property type="entry name" value="HTH-TYPE TRANSCRIPTIONAL REGULATOR RV0890C-RELATED"/>
    <property type="match status" value="1"/>
</dbReference>
<dbReference type="Pfam" id="PF13424">
    <property type="entry name" value="TPR_12"/>
    <property type="match status" value="1"/>
</dbReference>
<keyword evidence="2" id="KW-1185">Reference proteome</keyword>
<accession>A0A6G9YEY7</accession>
<dbReference type="PANTHER" id="PTHR47691">
    <property type="entry name" value="REGULATOR-RELATED"/>
    <property type="match status" value="1"/>
</dbReference>
<gene>
    <name evidence="1" type="ORF">F5544_18675</name>
</gene>
<dbReference type="EMBL" id="CP046172">
    <property type="protein sequence ID" value="QIS11606.1"/>
    <property type="molecule type" value="Genomic_DNA"/>
</dbReference>
<dbReference type="Gene3D" id="1.25.40.10">
    <property type="entry name" value="Tetratricopeptide repeat domain"/>
    <property type="match status" value="1"/>
</dbReference>
<dbReference type="Proteomes" id="UP000503540">
    <property type="component" value="Chromosome"/>
</dbReference>
<dbReference type="InterPro" id="IPR027417">
    <property type="entry name" value="P-loop_NTPase"/>
</dbReference>
<name>A0A6G9YEY7_9NOCA</name>
<dbReference type="SUPFAM" id="SSF52540">
    <property type="entry name" value="P-loop containing nucleoside triphosphate hydrolases"/>
    <property type="match status" value="1"/>
</dbReference>
<proteinExistence type="predicted"/>
<dbReference type="PRINTS" id="PR00364">
    <property type="entry name" value="DISEASERSIST"/>
</dbReference>
<evidence type="ECO:0008006" key="3">
    <source>
        <dbReference type="Google" id="ProtNLM"/>
    </source>
</evidence>
<dbReference type="RefSeq" id="WP_167474396.1">
    <property type="nucleotide sequence ID" value="NZ_CP046172.1"/>
</dbReference>
<dbReference type="InterPro" id="IPR011990">
    <property type="entry name" value="TPR-like_helical_dom_sf"/>
</dbReference>
<protein>
    <recommendedName>
        <fullName evidence="3">NB-ARC domain-containing protein</fullName>
    </recommendedName>
</protein>
<dbReference type="Gene3D" id="3.40.50.300">
    <property type="entry name" value="P-loop containing nucleotide triphosphate hydrolases"/>
    <property type="match status" value="1"/>
</dbReference>
<evidence type="ECO:0000313" key="1">
    <source>
        <dbReference type="EMBL" id="QIS11606.1"/>
    </source>
</evidence>
<reference evidence="1 2" key="1">
    <citation type="journal article" date="2019" name="ACS Chem. Biol.">
        <title>Identification and Mobilization of a Cryptic Antibiotic Biosynthesis Gene Locus from a Human-Pathogenic Nocardia Isolate.</title>
        <authorList>
            <person name="Herisse M."/>
            <person name="Ishida K."/>
            <person name="Porter J.L."/>
            <person name="Howden B."/>
            <person name="Hertweck C."/>
            <person name="Stinear T.P."/>
            <person name="Pidot S.J."/>
        </authorList>
    </citation>
    <scope>NUCLEOTIDE SEQUENCE [LARGE SCALE GENOMIC DNA]</scope>
    <source>
        <strain evidence="1 2">AUSMDU00012717</strain>
    </source>
</reference>